<name>A0A084WJ55_ANOSI</name>
<sequence>MGPSLQDRPVTSHRPVFGKRRKAHPHHITTLSTQISSPSIVDRQIDRRKDGGRSSTVARTMPKRNAAVANLWLLLVALLIIDTYFSWISSSTLQDNAISR</sequence>
<protein>
    <submittedName>
        <fullName evidence="3 4">Zinc finger protein</fullName>
    </submittedName>
</protein>
<keyword evidence="2" id="KW-1133">Transmembrane helix</keyword>
<reference evidence="3 5" key="1">
    <citation type="journal article" date="2014" name="BMC Genomics">
        <title>Genome sequence of Anopheles sinensis provides insight into genetics basis of mosquito competence for malaria parasites.</title>
        <authorList>
            <person name="Zhou D."/>
            <person name="Zhang D."/>
            <person name="Ding G."/>
            <person name="Shi L."/>
            <person name="Hou Q."/>
            <person name="Ye Y."/>
            <person name="Xu Y."/>
            <person name="Zhou H."/>
            <person name="Xiong C."/>
            <person name="Li S."/>
            <person name="Yu J."/>
            <person name="Hong S."/>
            <person name="Yu X."/>
            <person name="Zou P."/>
            <person name="Chen C."/>
            <person name="Chang X."/>
            <person name="Wang W."/>
            <person name="Lv Y."/>
            <person name="Sun Y."/>
            <person name="Ma L."/>
            <person name="Shen B."/>
            <person name="Zhu C."/>
        </authorList>
    </citation>
    <scope>NUCLEOTIDE SEQUENCE [LARGE SCALE GENOMIC DNA]</scope>
</reference>
<reference evidence="4" key="2">
    <citation type="submission" date="2020-05" db="UniProtKB">
        <authorList>
            <consortium name="EnsemblMetazoa"/>
        </authorList>
    </citation>
    <scope>IDENTIFICATION</scope>
</reference>
<evidence type="ECO:0000256" key="2">
    <source>
        <dbReference type="SAM" id="Phobius"/>
    </source>
</evidence>
<evidence type="ECO:0000313" key="3">
    <source>
        <dbReference type="EMBL" id="KFB50249.1"/>
    </source>
</evidence>
<feature type="compositionally biased region" description="Basic residues" evidence="1">
    <location>
        <begin position="16"/>
        <end position="27"/>
    </location>
</feature>
<dbReference type="VEuPathDB" id="VectorBase:ASIC018325"/>
<organism evidence="3">
    <name type="scientific">Anopheles sinensis</name>
    <name type="common">Mosquito</name>
    <dbReference type="NCBI Taxonomy" id="74873"/>
    <lineage>
        <taxon>Eukaryota</taxon>
        <taxon>Metazoa</taxon>
        <taxon>Ecdysozoa</taxon>
        <taxon>Arthropoda</taxon>
        <taxon>Hexapoda</taxon>
        <taxon>Insecta</taxon>
        <taxon>Pterygota</taxon>
        <taxon>Neoptera</taxon>
        <taxon>Endopterygota</taxon>
        <taxon>Diptera</taxon>
        <taxon>Nematocera</taxon>
        <taxon>Culicoidea</taxon>
        <taxon>Culicidae</taxon>
        <taxon>Anophelinae</taxon>
        <taxon>Anopheles</taxon>
    </lineage>
</organism>
<gene>
    <name evidence="3" type="ORF">ZHAS_00018325</name>
</gene>
<evidence type="ECO:0000313" key="4">
    <source>
        <dbReference type="EnsemblMetazoa" id="ASIC018325-PA"/>
    </source>
</evidence>
<evidence type="ECO:0000313" key="5">
    <source>
        <dbReference type="Proteomes" id="UP000030765"/>
    </source>
</evidence>
<proteinExistence type="predicted"/>
<dbReference type="EMBL" id="KE525347">
    <property type="protein sequence ID" value="KFB50249.1"/>
    <property type="molecule type" value="Genomic_DNA"/>
</dbReference>
<keyword evidence="2" id="KW-0472">Membrane</keyword>
<keyword evidence="2" id="KW-0812">Transmembrane</keyword>
<dbReference type="EMBL" id="ATLV01023973">
    <property type="status" value="NOT_ANNOTATED_CDS"/>
    <property type="molecule type" value="Genomic_DNA"/>
</dbReference>
<accession>A0A084WJ55</accession>
<keyword evidence="5" id="KW-1185">Reference proteome</keyword>
<dbReference type="AlphaFoldDB" id="A0A084WJ55"/>
<feature type="transmembrane region" description="Helical" evidence="2">
    <location>
        <begin position="67"/>
        <end position="87"/>
    </location>
</feature>
<evidence type="ECO:0000256" key="1">
    <source>
        <dbReference type="SAM" id="MobiDB-lite"/>
    </source>
</evidence>
<dbReference type="Proteomes" id="UP000030765">
    <property type="component" value="Unassembled WGS sequence"/>
</dbReference>
<dbReference type="EnsemblMetazoa" id="ASIC018325-RA">
    <property type="protein sequence ID" value="ASIC018325-PA"/>
    <property type="gene ID" value="ASIC018325"/>
</dbReference>
<feature type="region of interest" description="Disordered" evidence="1">
    <location>
        <begin position="1"/>
        <end position="28"/>
    </location>
</feature>